<feature type="coiled-coil region" evidence="1">
    <location>
        <begin position="13"/>
        <end position="61"/>
    </location>
</feature>
<dbReference type="Proteomes" id="UP001061958">
    <property type="component" value="Unassembled WGS sequence"/>
</dbReference>
<evidence type="ECO:0000313" key="3">
    <source>
        <dbReference type="EMBL" id="GJQ09089.1"/>
    </source>
</evidence>
<feature type="region of interest" description="Disordered" evidence="2">
    <location>
        <begin position="432"/>
        <end position="519"/>
    </location>
</feature>
<evidence type="ECO:0000313" key="4">
    <source>
        <dbReference type="Proteomes" id="UP001061958"/>
    </source>
</evidence>
<name>A0A9C7PRE6_9RHOD</name>
<feature type="region of interest" description="Disordered" evidence="2">
    <location>
        <begin position="548"/>
        <end position="590"/>
    </location>
</feature>
<evidence type="ECO:0000256" key="2">
    <source>
        <dbReference type="SAM" id="MobiDB-lite"/>
    </source>
</evidence>
<reference evidence="3" key="1">
    <citation type="journal article" date="2022" name="Proc. Natl. Acad. Sci. U.S.A.">
        <title>Life cycle and functional genomics of the unicellular red alga Galdieria for elucidating algal and plant evolution and industrial use.</title>
        <authorList>
            <person name="Hirooka S."/>
            <person name="Itabashi T."/>
            <person name="Ichinose T.M."/>
            <person name="Onuma R."/>
            <person name="Fujiwara T."/>
            <person name="Yamashita S."/>
            <person name="Jong L.W."/>
            <person name="Tomita R."/>
            <person name="Iwane A.H."/>
            <person name="Miyagishima S.Y."/>
        </authorList>
    </citation>
    <scope>NUCLEOTIDE SEQUENCE</scope>
    <source>
        <strain evidence="3">NBRC 102759</strain>
    </source>
</reference>
<dbReference type="AlphaFoldDB" id="A0A9C7PRE6"/>
<feature type="compositionally biased region" description="Polar residues" evidence="2">
    <location>
        <begin position="466"/>
        <end position="510"/>
    </location>
</feature>
<dbReference type="OrthoDB" id="10407904at2759"/>
<comment type="caution">
    <text evidence="3">The sequence shown here is derived from an EMBL/GenBank/DDBJ whole genome shotgun (WGS) entry which is preliminary data.</text>
</comment>
<reference evidence="3" key="2">
    <citation type="submission" date="2022-01" db="EMBL/GenBank/DDBJ databases">
        <authorList>
            <person name="Hirooka S."/>
            <person name="Miyagishima S.Y."/>
        </authorList>
    </citation>
    <scope>NUCLEOTIDE SEQUENCE</scope>
    <source>
        <strain evidence="3">NBRC 102759</strain>
    </source>
</reference>
<protein>
    <submittedName>
        <fullName evidence="3">Uncharacterized protein</fullName>
    </submittedName>
</protein>
<feature type="compositionally biased region" description="Polar residues" evidence="2">
    <location>
        <begin position="581"/>
        <end position="590"/>
    </location>
</feature>
<feature type="coiled-coil region" evidence="1">
    <location>
        <begin position="164"/>
        <end position="248"/>
    </location>
</feature>
<feature type="compositionally biased region" description="Polar residues" evidence="2">
    <location>
        <begin position="551"/>
        <end position="565"/>
    </location>
</feature>
<feature type="compositionally biased region" description="Basic and acidic residues" evidence="2">
    <location>
        <begin position="566"/>
        <end position="579"/>
    </location>
</feature>
<evidence type="ECO:0000256" key="1">
    <source>
        <dbReference type="SAM" id="Coils"/>
    </source>
</evidence>
<feature type="compositionally biased region" description="Polar residues" evidence="2">
    <location>
        <begin position="437"/>
        <end position="450"/>
    </location>
</feature>
<keyword evidence="4" id="KW-1185">Reference proteome</keyword>
<proteinExistence type="predicted"/>
<gene>
    <name evidence="3" type="ORF">GpartN1_g880.t1</name>
</gene>
<dbReference type="EMBL" id="BQMJ01000006">
    <property type="protein sequence ID" value="GJQ09089.1"/>
    <property type="molecule type" value="Genomic_DNA"/>
</dbReference>
<sequence length="630" mass="72852">MERDDRESSPQEKSTLQTDMECYKEQMKEIHKRLNSLFQSEEHLRNRLQKVANEAEDIKQNCLSDRKWQGSHSCRGKENSVDAEYTKEIVSKLLGEMNKLRAYWMQEMQLRHCCQNELFEYKQWVAGMDVSSSRTSEELEYYREQATRYKQALLSTTKWCIEAMNETEQKMQKMVKGYNKLEDIEATNERIQVKLKVLRGRNNKEQRRRDERLQRDVLNSNNQLSEKLAEIRNEIHLLNKELHLIENNTTTQRHEEWKQWLQGMKQEIQDQIKGIAQMMDKGTSTNQENIKLLENLKHIGLQLQTIGDKMVMENGNGKRITQEQTNSNETTYNFRLIKWSHTESLQPNCCALSIDKLCNTTTVSIPPQMDANLFSTESEANELQHINKSSTWKVFKIQSTRRIGATHTSFQENQDSIYKTTHNDTTTVLPTAVNIPTPKSSNNSKQAFNRNRTKSSKKQAAYSKSNVNVLTKGNKGKNTASVLPRQGSWNILTKKQSPKATDHNNVNNHSAQEDGVSETLQTNDIKEQEASQGYLARSSLPLQPRLEADEQGTSPTSHNNQSISRNEQEASKLVEEKTTPKQRIQGKQQIARSSKCFGKKRKSFIIDEYELTAETCSQTLPLSFFENLQI</sequence>
<accession>A0A9C7PRE6</accession>
<keyword evidence="1" id="KW-0175">Coiled coil</keyword>
<organism evidence="3 4">
    <name type="scientific">Galdieria partita</name>
    <dbReference type="NCBI Taxonomy" id="83374"/>
    <lineage>
        <taxon>Eukaryota</taxon>
        <taxon>Rhodophyta</taxon>
        <taxon>Bangiophyceae</taxon>
        <taxon>Galdieriales</taxon>
        <taxon>Galdieriaceae</taxon>
        <taxon>Galdieria</taxon>
    </lineage>
</organism>